<proteinExistence type="predicted"/>
<name>A0ABY8VHS3_9CORY</name>
<dbReference type="Proteomes" id="UP001225598">
    <property type="component" value="Chromosome"/>
</dbReference>
<evidence type="ECO:0000256" key="1">
    <source>
        <dbReference type="SAM" id="MobiDB-lite"/>
    </source>
</evidence>
<dbReference type="EMBL" id="CP126969">
    <property type="protein sequence ID" value="WIM68511.1"/>
    <property type="molecule type" value="Genomic_DNA"/>
</dbReference>
<evidence type="ECO:0000313" key="3">
    <source>
        <dbReference type="Proteomes" id="UP001225598"/>
    </source>
</evidence>
<sequence length="304" mass="33158">MGIFNQAKRKPAEPDPNFPGLDRSRATELRTELRQAAAHRGASVRITGRSVLLDHPRFGTIDADLSGAIRQLSANVHPKAPQRIAQALVDQMLAGPQGRGSKTANVYASLRPRLIAVADGNGDFTNDTSLTVVIDTGEGYKRMANAALARIDDLETLHHAARVNLRKDIESTYDVDVKELPDNMVAIEAVSSEIANAAIDLDLVLDTFAPRVDRSKGLLFAMPSYSTILVCPVSEGKELIDALNDVAKMAITYPTARPLSRLVHFWHEGVVETLSSFDREAQAVVITPNDYLMRLLRVDGEPEG</sequence>
<reference evidence="2 3" key="1">
    <citation type="submission" date="2023-05" db="EMBL/GenBank/DDBJ databases">
        <title>Corynebacterium suedekumii sp. nov. and Corynebacterium breve sp. nov. isolated from raw cow's milk.</title>
        <authorList>
            <person name="Baer M.K."/>
            <person name="Mehl L."/>
            <person name="Hellmuth R."/>
            <person name="Marke G."/>
            <person name="Lipski A."/>
        </authorList>
    </citation>
    <scope>NUCLEOTIDE SEQUENCE [LARGE SCALE GENOMIC DNA]</scope>
    <source>
        <strain evidence="2 3">R4</strain>
    </source>
</reference>
<dbReference type="RefSeq" id="WP_284826089.1">
    <property type="nucleotide sequence ID" value="NZ_CP126969.1"/>
</dbReference>
<evidence type="ECO:0008006" key="4">
    <source>
        <dbReference type="Google" id="ProtNLM"/>
    </source>
</evidence>
<keyword evidence="3" id="KW-1185">Reference proteome</keyword>
<organism evidence="2 3">
    <name type="scientific">Corynebacterium breve</name>
    <dbReference type="NCBI Taxonomy" id="3049799"/>
    <lineage>
        <taxon>Bacteria</taxon>
        <taxon>Bacillati</taxon>
        <taxon>Actinomycetota</taxon>
        <taxon>Actinomycetes</taxon>
        <taxon>Mycobacteriales</taxon>
        <taxon>Corynebacteriaceae</taxon>
        <taxon>Corynebacterium</taxon>
    </lineage>
</organism>
<feature type="region of interest" description="Disordered" evidence="1">
    <location>
        <begin position="1"/>
        <end position="21"/>
    </location>
</feature>
<accession>A0ABY8VHS3</accession>
<protein>
    <recommendedName>
        <fullName evidence="4">HNH endonuclease</fullName>
    </recommendedName>
</protein>
<evidence type="ECO:0000313" key="2">
    <source>
        <dbReference type="EMBL" id="WIM68511.1"/>
    </source>
</evidence>
<gene>
    <name evidence="2" type="ORF">QP027_03700</name>
</gene>